<protein>
    <submittedName>
        <fullName evidence="1">Uncharacterized protein</fullName>
    </submittedName>
</protein>
<reference evidence="1" key="2">
    <citation type="journal article" date="2015" name="Fish Shellfish Immunol.">
        <title>Early steps in the European eel (Anguilla anguilla)-Vibrio vulnificus interaction in the gills: Role of the RtxA13 toxin.</title>
        <authorList>
            <person name="Callol A."/>
            <person name="Pajuelo D."/>
            <person name="Ebbesson L."/>
            <person name="Teles M."/>
            <person name="MacKenzie S."/>
            <person name="Amaro C."/>
        </authorList>
    </citation>
    <scope>NUCLEOTIDE SEQUENCE</scope>
</reference>
<name>A0A0E9XAZ0_ANGAN</name>
<dbReference type="AlphaFoldDB" id="A0A0E9XAZ0"/>
<dbReference type="EMBL" id="GBXM01008793">
    <property type="protein sequence ID" value="JAH99784.1"/>
    <property type="molecule type" value="Transcribed_RNA"/>
</dbReference>
<evidence type="ECO:0000313" key="1">
    <source>
        <dbReference type="EMBL" id="JAH99784.1"/>
    </source>
</evidence>
<accession>A0A0E9XAZ0</accession>
<proteinExistence type="predicted"/>
<reference evidence="1" key="1">
    <citation type="submission" date="2014-11" db="EMBL/GenBank/DDBJ databases">
        <authorList>
            <person name="Amaro Gonzalez C."/>
        </authorList>
    </citation>
    <scope>NUCLEOTIDE SEQUENCE</scope>
</reference>
<organism evidence="1">
    <name type="scientific">Anguilla anguilla</name>
    <name type="common">European freshwater eel</name>
    <name type="synonym">Muraena anguilla</name>
    <dbReference type="NCBI Taxonomy" id="7936"/>
    <lineage>
        <taxon>Eukaryota</taxon>
        <taxon>Metazoa</taxon>
        <taxon>Chordata</taxon>
        <taxon>Craniata</taxon>
        <taxon>Vertebrata</taxon>
        <taxon>Euteleostomi</taxon>
        <taxon>Actinopterygii</taxon>
        <taxon>Neopterygii</taxon>
        <taxon>Teleostei</taxon>
        <taxon>Anguilliformes</taxon>
        <taxon>Anguillidae</taxon>
        <taxon>Anguilla</taxon>
    </lineage>
</organism>
<sequence length="19" mass="2258">MYPDDFFHVVFIAQKQGSQ</sequence>